<evidence type="ECO:0000256" key="3">
    <source>
        <dbReference type="ARBA" id="ARBA00011245"/>
    </source>
</evidence>
<sequence>MRLLFALLILLALTACQAPRAVRLNADSEAHQTQLTTLQIWQISGRILYKDANEKHSAYISWQQNQDDFDMAITTLIGTRVMGLSQRQNLATLTLDDGEYQDTQTENLLWRLTGWHLPTSQLPQWLKGQFNGYAAPSFAPEGWLQSLTADNWQIQYSDYRIVDGVVLPHHITLIDNQRSIKIKISQWTLN</sequence>
<dbReference type="Gene3D" id="2.50.20.10">
    <property type="entry name" value="Lipoprotein localisation LolA/LolB/LppX"/>
    <property type="match status" value="1"/>
</dbReference>
<dbReference type="SUPFAM" id="SSF89392">
    <property type="entry name" value="Prokaryotic lipoproteins and lipoprotein localization factors"/>
    <property type="match status" value="1"/>
</dbReference>
<evidence type="ECO:0000256" key="13">
    <source>
        <dbReference type="SAM" id="SignalP"/>
    </source>
</evidence>
<keyword evidence="6 13" id="KW-0732">Signal</keyword>
<keyword evidence="8" id="KW-0472">Membrane</keyword>
<organism evidence="14 15">
    <name type="scientific">Pseudobowmanella zhangzhouensis</name>
    <dbReference type="NCBI Taxonomy" id="1537679"/>
    <lineage>
        <taxon>Bacteria</taxon>
        <taxon>Pseudomonadati</taxon>
        <taxon>Pseudomonadota</taxon>
        <taxon>Gammaproteobacteria</taxon>
        <taxon>Alteromonadales</taxon>
        <taxon>Alteromonadaceae</taxon>
    </lineage>
</organism>
<keyword evidence="7" id="KW-0653">Protein transport</keyword>
<evidence type="ECO:0000313" key="15">
    <source>
        <dbReference type="Proteomes" id="UP001596364"/>
    </source>
</evidence>
<dbReference type="RefSeq" id="WP_165490671.1">
    <property type="nucleotide sequence ID" value="NZ_JBHSUS010000001.1"/>
</dbReference>
<keyword evidence="12 14" id="KW-0449">Lipoprotein</keyword>
<keyword evidence="11" id="KW-0998">Cell outer membrane</keyword>
<evidence type="ECO:0000256" key="12">
    <source>
        <dbReference type="ARBA" id="ARBA00023288"/>
    </source>
</evidence>
<evidence type="ECO:0000256" key="10">
    <source>
        <dbReference type="ARBA" id="ARBA00023186"/>
    </source>
</evidence>
<comment type="subunit">
    <text evidence="3">Monomer.</text>
</comment>
<gene>
    <name evidence="14" type="primary">lolB</name>
    <name evidence="14" type="ORF">ACFP85_07280</name>
</gene>
<evidence type="ECO:0000256" key="9">
    <source>
        <dbReference type="ARBA" id="ARBA00023139"/>
    </source>
</evidence>
<dbReference type="NCBIfam" id="TIGR00548">
    <property type="entry name" value="lolB"/>
    <property type="match status" value="1"/>
</dbReference>
<evidence type="ECO:0000256" key="5">
    <source>
        <dbReference type="ARBA" id="ARBA00022448"/>
    </source>
</evidence>
<accession>A0ABW1XL00</accession>
<comment type="caution">
    <text evidence="14">The sequence shown here is derived from an EMBL/GenBank/DDBJ whole genome shotgun (WGS) entry which is preliminary data.</text>
</comment>
<keyword evidence="9" id="KW-0564">Palmitate</keyword>
<dbReference type="CDD" id="cd16326">
    <property type="entry name" value="LolB"/>
    <property type="match status" value="1"/>
</dbReference>
<keyword evidence="5" id="KW-0813">Transport</keyword>
<evidence type="ECO:0000256" key="11">
    <source>
        <dbReference type="ARBA" id="ARBA00023237"/>
    </source>
</evidence>
<evidence type="ECO:0000256" key="2">
    <source>
        <dbReference type="ARBA" id="ARBA00009696"/>
    </source>
</evidence>
<evidence type="ECO:0000256" key="4">
    <source>
        <dbReference type="ARBA" id="ARBA00016202"/>
    </source>
</evidence>
<reference evidence="15" key="1">
    <citation type="journal article" date="2019" name="Int. J. Syst. Evol. Microbiol.">
        <title>The Global Catalogue of Microorganisms (GCM) 10K type strain sequencing project: providing services to taxonomists for standard genome sequencing and annotation.</title>
        <authorList>
            <consortium name="The Broad Institute Genomics Platform"/>
            <consortium name="The Broad Institute Genome Sequencing Center for Infectious Disease"/>
            <person name="Wu L."/>
            <person name="Ma J."/>
        </authorList>
    </citation>
    <scope>NUCLEOTIDE SEQUENCE [LARGE SCALE GENOMIC DNA]</scope>
    <source>
        <strain evidence="15">CGMCC 1.16031</strain>
    </source>
</reference>
<evidence type="ECO:0000256" key="8">
    <source>
        <dbReference type="ARBA" id="ARBA00023136"/>
    </source>
</evidence>
<dbReference type="InterPro" id="IPR029046">
    <property type="entry name" value="LolA/LolB/LppX"/>
</dbReference>
<dbReference type="InterPro" id="IPR004565">
    <property type="entry name" value="OM_lipoprot_LolB"/>
</dbReference>
<name>A0ABW1XL00_9ALTE</name>
<dbReference type="EMBL" id="JBHSUS010000001">
    <property type="protein sequence ID" value="MFC6439945.1"/>
    <property type="molecule type" value="Genomic_DNA"/>
</dbReference>
<dbReference type="Proteomes" id="UP001596364">
    <property type="component" value="Unassembled WGS sequence"/>
</dbReference>
<feature type="chain" id="PRO_5047226037" description="Outer-membrane lipoprotein LolB" evidence="13">
    <location>
        <begin position="18"/>
        <end position="190"/>
    </location>
</feature>
<evidence type="ECO:0000256" key="6">
    <source>
        <dbReference type="ARBA" id="ARBA00022729"/>
    </source>
</evidence>
<evidence type="ECO:0000313" key="14">
    <source>
        <dbReference type="EMBL" id="MFC6439945.1"/>
    </source>
</evidence>
<protein>
    <recommendedName>
        <fullName evidence="4">Outer-membrane lipoprotein LolB</fullName>
    </recommendedName>
</protein>
<keyword evidence="10" id="KW-0143">Chaperone</keyword>
<keyword evidence="15" id="KW-1185">Reference proteome</keyword>
<evidence type="ECO:0000256" key="1">
    <source>
        <dbReference type="ARBA" id="ARBA00004459"/>
    </source>
</evidence>
<comment type="similarity">
    <text evidence="2">Belongs to the LolB family.</text>
</comment>
<comment type="subcellular location">
    <subcellularLocation>
        <location evidence="1">Cell outer membrane</location>
        <topology evidence="1">Lipid-anchor</topology>
    </subcellularLocation>
</comment>
<feature type="signal peptide" evidence="13">
    <location>
        <begin position="1"/>
        <end position="17"/>
    </location>
</feature>
<proteinExistence type="inferred from homology"/>
<evidence type="ECO:0000256" key="7">
    <source>
        <dbReference type="ARBA" id="ARBA00022927"/>
    </source>
</evidence>
<dbReference type="Pfam" id="PF03550">
    <property type="entry name" value="LolB"/>
    <property type="match status" value="1"/>
</dbReference>
<dbReference type="PROSITE" id="PS51257">
    <property type="entry name" value="PROKAR_LIPOPROTEIN"/>
    <property type="match status" value="1"/>
</dbReference>